<dbReference type="Proteomes" id="UP000017119">
    <property type="component" value="Chromosome"/>
</dbReference>
<dbReference type="EMBL" id="CP006771">
    <property type="protein sequence ID" value="AGX88909.1"/>
    <property type="molecule type" value="Genomic_DNA"/>
</dbReference>
<dbReference type="HOGENOM" id="CLU_2423794_0_0_14"/>
<keyword evidence="2" id="KW-1185">Reference proteome</keyword>
<gene>
    <name evidence="1" type="ORF">PRV_00715</name>
</gene>
<evidence type="ECO:0000313" key="1">
    <source>
        <dbReference type="EMBL" id="AGX88909.1"/>
    </source>
</evidence>
<proteinExistence type="predicted"/>
<accession>U5NFI5</accession>
<dbReference type="STRING" id="1403316.PRV_00715"/>
<dbReference type="RefSeq" id="WP_022769070.1">
    <property type="nucleotide sequence ID" value="NC_022575.1"/>
</dbReference>
<name>U5NFI5_9MOLU</name>
<dbReference type="PATRIC" id="fig|1403316.3.peg.118"/>
<dbReference type="KEGG" id="mpv:PRV_00715"/>
<protein>
    <submittedName>
        <fullName evidence="1">Uncharacterized protein</fullName>
    </submittedName>
</protein>
<dbReference type="AlphaFoldDB" id="U5NFI5"/>
<sequence length="91" mass="11136">MNISLKELVEEKYSKIRKELLFEIKEKILNKIGAKSRFNHYCRDLFNEIRYIIRGEFSPLIYEKITNIKEIHHILNSYHDFYKNSESKNIR</sequence>
<reference evidence="1 2" key="1">
    <citation type="journal article" date="2013" name="Genome Announc.">
        <title>Genome Sequence of Mycoplasma parvum (Formerly Eperythrozoon parvum), a Diminutive Hemoplasma of the Pig.</title>
        <authorList>
            <person name="do Nascimento N.C."/>
            <person name="Dos Santos A.P."/>
            <person name="Chu Y."/>
            <person name="Guimaraes A.M."/>
            <person name="Pagliaro A."/>
            <person name="Messick J.B."/>
        </authorList>
    </citation>
    <scope>NUCLEOTIDE SEQUENCE [LARGE SCALE GENOMIC DNA]</scope>
    <source>
        <strain evidence="1 2">Indiana</strain>
    </source>
</reference>
<evidence type="ECO:0000313" key="2">
    <source>
        <dbReference type="Proteomes" id="UP000017119"/>
    </source>
</evidence>
<organism evidence="1 2">
    <name type="scientific">Mycoplasma parvum str. Indiana</name>
    <dbReference type="NCBI Taxonomy" id="1403316"/>
    <lineage>
        <taxon>Bacteria</taxon>
        <taxon>Bacillati</taxon>
        <taxon>Mycoplasmatota</taxon>
        <taxon>Mollicutes</taxon>
        <taxon>Mycoplasmataceae</taxon>
        <taxon>Mycoplasma</taxon>
    </lineage>
</organism>